<comment type="caution">
    <text evidence="22">The sequence shown here is derived from an EMBL/GenBank/DDBJ whole genome shotgun (WGS) entry which is preliminary data.</text>
</comment>
<dbReference type="AlphaFoldDB" id="A0A0G0KI80"/>
<feature type="transmembrane region" description="Helical" evidence="21">
    <location>
        <begin position="15"/>
        <end position="35"/>
    </location>
</feature>
<evidence type="ECO:0000256" key="3">
    <source>
        <dbReference type="ARBA" id="ARBA00022475"/>
    </source>
</evidence>
<dbReference type="GO" id="GO:0032153">
    <property type="term" value="C:cell division site"/>
    <property type="evidence" value="ECO:0007669"/>
    <property type="project" value="TreeGrafter"/>
</dbReference>
<comment type="subcellular location">
    <subcellularLocation>
        <location evidence="1">Cell membrane</location>
        <topology evidence="1">Multi-pass membrane protein</topology>
    </subcellularLocation>
</comment>
<feature type="transmembrane region" description="Helical" evidence="21">
    <location>
        <begin position="175"/>
        <end position="204"/>
    </location>
</feature>
<comment type="pathway">
    <text evidence="2">Cell wall biogenesis; peptidoglycan biosynthesis.</text>
</comment>
<dbReference type="GO" id="GO:0015648">
    <property type="term" value="F:lipid-linked peptidoglycan transporter activity"/>
    <property type="evidence" value="ECO:0007669"/>
    <property type="project" value="TreeGrafter"/>
</dbReference>
<evidence type="ECO:0000256" key="8">
    <source>
        <dbReference type="ARBA" id="ARBA00022960"/>
    </source>
</evidence>
<evidence type="ECO:0000313" key="23">
    <source>
        <dbReference type="Proteomes" id="UP000034324"/>
    </source>
</evidence>
<evidence type="ECO:0000256" key="19">
    <source>
        <dbReference type="ARBA" id="ARBA00044770"/>
    </source>
</evidence>
<feature type="transmembrane region" description="Helical" evidence="21">
    <location>
        <begin position="80"/>
        <end position="102"/>
    </location>
</feature>
<dbReference type="Proteomes" id="UP000034324">
    <property type="component" value="Unassembled WGS sequence"/>
</dbReference>
<evidence type="ECO:0000256" key="2">
    <source>
        <dbReference type="ARBA" id="ARBA00004752"/>
    </source>
</evidence>
<keyword evidence="3" id="KW-1003">Cell membrane</keyword>
<dbReference type="GO" id="GO:0008360">
    <property type="term" value="P:regulation of cell shape"/>
    <property type="evidence" value="ECO:0007669"/>
    <property type="project" value="UniProtKB-KW"/>
</dbReference>
<evidence type="ECO:0000256" key="5">
    <source>
        <dbReference type="ARBA" id="ARBA00022676"/>
    </source>
</evidence>
<evidence type="ECO:0000256" key="4">
    <source>
        <dbReference type="ARBA" id="ARBA00022618"/>
    </source>
</evidence>
<comment type="catalytic activity">
    <reaction evidence="20">
        <text>[GlcNAc-(1-&gt;4)-Mur2Ac(oyl-L-Ala-gamma-D-Glu-L-Lys-D-Ala-D-Ala)](n)-di-trans,octa-cis-undecaprenyl diphosphate + beta-D-GlcNAc-(1-&gt;4)-Mur2Ac(oyl-L-Ala-gamma-D-Glu-L-Lys-D-Ala-D-Ala)-di-trans,octa-cis-undecaprenyl diphosphate = [GlcNAc-(1-&gt;4)-Mur2Ac(oyl-L-Ala-gamma-D-Glu-L-Lys-D-Ala-D-Ala)](n+1)-di-trans,octa-cis-undecaprenyl diphosphate + di-trans,octa-cis-undecaprenyl diphosphate + H(+)</text>
        <dbReference type="Rhea" id="RHEA:23708"/>
        <dbReference type="Rhea" id="RHEA-COMP:9602"/>
        <dbReference type="Rhea" id="RHEA-COMP:9603"/>
        <dbReference type="ChEBI" id="CHEBI:15378"/>
        <dbReference type="ChEBI" id="CHEBI:58405"/>
        <dbReference type="ChEBI" id="CHEBI:60033"/>
        <dbReference type="ChEBI" id="CHEBI:78435"/>
        <dbReference type="EC" id="2.4.99.28"/>
    </reaction>
</comment>
<evidence type="ECO:0000256" key="6">
    <source>
        <dbReference type="ARBA" id="ARBA00022679"/>
    </source>
</evidence>
<evidence type="ECO:0000256" key="13">
    <source>
        <dbReference type="ARBA" id="ARBA00023316"/>
    </source>
</evidence>
<evidence type="ECO:0000256" key="11">
    <source>
        <dbReference type="ARBA" id="ARBA00023136"/>
    </source>
</evidence>
<evidence type="ECO:0000256" key="20">
    <source>
        <dbReference type="ARBA" id="ARBA00049902"/>
    </source>
</evidence>
<evidence type="ECO:0000313" key="22">
    <source>
        <dbReference type="EMBL" id="KKQ78487.1"/>
    </source>
</evidence>
<keyword evidence="12" id="KW-0131">Cell cycle</keyword>
<dbReference type="GO" id="GO:0008955">
    <property type="term" value="F:peptidoglycan glycosyltransferase activity"/>
    <property type="evidence" value="ECO:0007669"/>
    <property type="project" value="UniProtKB-EC"/>
</dbReference>
<evidence type="ECO:0000256" key="15">
    <source>
        <dbReference type="ARBA" id="ARBA00033270"/>
    </source>
</evidence>
<evidence type="ECO:0000256" key="21">
    <source>
        <dbReference type="SAM" id="Phobius"/>
    </source>
</evidence>
<keyword evidence="9" id="KW-0573">Peptidoglycan synthesis</keyword>
<evidence type="ECO:0000256" key="12">
    <source>
        <dbReference type="ARBA" id="ARBA00023306"/>
    </source>
</evidence>
<evidence type="ECO:0000256" key="1">
    <source>
        <dbReference type="ARBA" id="ARBA00004651"/>
    </source>
</evidence>
<dbReference type="NCBIfam" id="TIGR02614">
    <property type="entry name" value="ftsW"/>
    <property type="match status" value="1"/>
</dbReference>
<dbReference type="EMBL" id="LBVC01000020">
    <property type="protein sequence ID" value="KKQ78487.1"/>
    <property type="molecule type" value="Genomic_DNA"/>
</dbReference>
<evidence type="ECO:0000256" key="17">
    <source>
        <dbReference type="ARBA" id="ARBA00041185"/>
    </source>
</evidence>
<keyword evidence="11 21" id="KW-0472">Membrane</keyword>
<feature type="transmembrane region" description="Helical" evidence="21">
    <location>
        <begin position="273"/>
        <end position="294"/>
    </location>
</feature>
<organism evidence="22 23">
    <name type="scientific">Candidatus Daviesbacteria bacterium GW2011_GWF2_38_6</name>
    <dbReference type="NCBI Taxonomy" id="1618432"/>
    <lineage>
        <taxon>Bacteria</taxon>
        <taxon>Candidatus Daviesiibacteriota</taxon>
    </lineage>
</organism>
<comment type="similarity">
    <text evidence="16">Belongs to the SEDS family. FtsW subfamily.</text>
</comment>
<evidence type="ECO:0000256" key="7">
    <source>
        <dbReference type="ARBA" id="ARBA00022692"/>
    </source>
</evidence>
<keyword evidence="6" id="KW-0808">Transferase</keyword>
<protein>
    <recommendedName>
        <fullName evidence="17">Probable peptidoglycan glycosyltransferase FtsW</fullName>
        <ecNumber evidence="19">2.4.99.28</ecNumber>
    </recommendedName>
    <alternativeName>
        <fullName evidence="18">Cell division protein FtsW</fullName>
    </alternativeName>
    <alternativeName>
        <fullName evidence="15">Cell wall polymerase</fullName>
    </alternativeName>
    <alternativeName>
        <fullName evidence="14">Peptidoglycan polymerase</fullName>
    </alternativeName>
</protein>
<accession>A0A0G0KI80</accession>
<dbReference type="GO" id="GO:0071555">
    <property type="term" value="P:cell wall organization"/>
    <property type="evidence" value="ECO:0007669"/>
    <property type="project" value="UniProtKB-KW"/>
</dbReference>
<evidence type="ECO:0000256" key="16">
    <source>
        <dbReference type="ARBA" id="ARBA00038053"/>
    </source>
</evidence>
<dbReference type="GO" id="GO:0051301">
    <property type="term" value="P:cell division"/>
    <property type="evidence" value="ECO:0007669"/>
    <property type="project" value="UniProtKB-KW"/>
</dbReference>
<keyword evidence="7 21" id="KW-0812">Transmembrane</keyword>
<feature type="transmembrane region" description="Helical" evidence="21">
    <location>
        <begin position="114"/>
        <end position="136"/>
    </location>
</feature>
<keyword evidence="4 22" id="KW-0132">Cell division</keyword>
<dbReference type="GO" id="GO:0005886">
    <property type="term" value="C:plasma membrane"/>
    <property type="evidence" value="ECO:0007669"/>
    <property type="project" value="UniProtKB-SubCell"/>
</dbReference>
<dbReference type="EC" id="2.4.99.28" evidence="19"/>
<evidence type="ECO:0000256" key="14">
    <source>
        <dbReference type="ARBA" id="ARBA00032370"/>
    </source>
</evidence>
<proteinExistence type="inferred from homology"/>
<reference evidence="22 23" key="1">
    <citation type="journal article" date="2015" name="Nature">
        <title>rRNA introns, odd ribosomes, and small enigmatic genomes across a large radiation of phyla.</title>
        <authorList>
            <person name="Brown C.T."/>
            <person name="Hug L.A."/>
            <person name="Thomas B.C."/>
            <person name="Sharon I."/>
            <person name="Castelle C.J."/>
            <person name="Singh A."/>
            <person name="Wilkins M.J."/>
            <person name="Williams K.H."/>
            <person name="Banfield J.F."/>
        </authorList>
    </citation>
    <scope>NUCLEOTIDE SEQUENCE [LARGE SCALE GENOMIC DNA]</scope>
</reference>
<gene>
    <name evidence="22" type="ORF">US99_C0020G0012</name>
</gene>
<name>A0A0G0KI80_9BACT</name>
<feature type="transmembrane region" description="Helical" evidence="21">
    <location>
        <begin position="225"/>
        <end position="247"/>
    </location>
</feature>
<keyword evidence="10 21" id="KW-1133">Transmembrane helix</keyword>
<evidence type="ECO:0000256" key="9">
    <source>
        <dbReference type="ARBA" id="ARBA00022984"/>
    </source>
</evidence>
<dbReference type="InterPro" id="IPR013437">
    <property type="entry name" value="FtsW"/>
</dbReference>
<feature type="transmembrane region" description="Helical" evidence="21">
    <location>
        <begin position="306"/>
        <end position="333"/>
    </location>
</feature>
<feature type="transmembrane region" description="Helical" evidence="21">
    <location>
        <begin position="339"/>
        <end position="360"/>
    </location>
</feature>
<feature type="transmembrane region" description="Helical" evidence="21">
    <location>
        <begin position="143"/>
        <end position="160"/>
    </location>
</feature>
<keyword evidence="13" id="KW-0961">Cell wall biogenesis/degradation</keyword>
<keyword evidence="5" id="KW-0328">Glycosyltransferase</keyword>
<dbReference type="PATRIC" id="fig|1618432.3.peg.323"/>
<dbReference type="PANTHER" id="PTHR30474">
    <property type="entry name" value="CELL CYCLE PROTEIN"/>
    <property type="match status" value="1"/>
</dbReference>
<keyword evidence="8" id="KW-0133">Cell shape</keyword>
<evidence type="ECO:0000256" key="10">
    <source>
        <dbReference type="ARBA" id="ARBA00022989"/>
    </source>
</evidence>
<feature type="transmembrane region" description="Helical" evidence="21">
    <location>
        <begin position="55"/>
        <end position="73"/>
    </location>
</feature>
<sequence length="366" mass="40095">MRRVITHLKSQRKTFDLPLFLTVLVLVLFGLLMVYDASSVQGLKDFKDSYYYIRQQLLWVVLGVASMFFFANFSYHKLKVLALPLLAVSFVLLLAVFIPGLGVAGGGAHRWLRLGWVTVQPAEIMKLAAAIFLASLFEKKTRILPFVILILVVSGVTAVLQKDLGSTLVFTLSSLILYFAAGGLWWHFLIFLPFALGGISALIFSSPYRSKRILAFLDPFSDPQGFTYHISQVLIALGTGGLFGLGLGQSRQKFEYIPEVSTDSIFGIIGEELGFLGGIFLIMLFSFLILRCLIIAEKCSDRFGRLLAIGLTSWLGVQAAINLSSMVALLPLTGVPLPFISYGGSALVANLTAIGILLNISKEKIS</sequence>
<dbReference type="GO" id="GO:0009252">
    <property type="term" value="P:peptidoglycan biosynthetic process"/>
    <property type="evidence" value="ECO:0007669"/>
    <property type="project" value="UniProtKB-KW"/>
</dbReference>
<dbReference type="InterPro" id="IPR001182">
    <property type="entry name" value="FtsW/RodA"/>
</dbReference>
<dbReference type="Pfam" id="PF01098">
    <property type="entry name" value="FTSW_RODA_SPOVE"/>
    <property type="match status" value="1"/>
</dbReference>
<evidence type="ECO:0000256" key="18">
    <source>
        <dbReference type="ARBA" id="ARBA00041418"/>
    </source>
</evidence>
<dbReference type="PANTHER" id="PTHR30474:SF2">
    <property type="entry name" value="PEPTIDOGLYCAN GLYCOSYLTRANSFERASE FTSW-RELATED"/>
    <property type="match status" value="1"/>
</dbReference>